<dbReference type="SUPFAM" id="SSF51735">
    <property type="entry name" value="NAD(P)-binding Rossmann-fold domains"/>
    <property type="match status" value="1"/>
</dbReference>
<dbReference type="AlphaFoldDB" id="A0A542UDN0"/>
<feature type="domain" description="NAD(P)-binding" evidence="1">
    <location>
        <begin position="36"/>
        <end position="221"/>
    </location>
</feature>
<evidence type="ECO:0000259" key="1">
    <source>
        <dbReference type="Pfam" id="PF13460"/>
    </source>
</evidence>
<accession>A0A542UDN0</accession>
<dbReference type="Gene3D" id="3.40.50.720">
    <property type="entry name" value="NAD(P)-binding Rossmann-like Domain"/>
    <property type="match status" value="1"/>
</dbReference>
<comment type="caution">
    <text evidence="2">The sequence shown here is derived from an EMBL/GenBank/DDBJ whole genome shotgun (WGS) entry which is preliminary data.</text>
</comment>
<dbReference type="PANTHER" id="PTHR15020">
    <property type="entry name" value="FLAVIN REDUCTASE-RELATED"/>
    <property type="match status" value="1"/>
</dbReference>
<dbReference type="PANTHER" id="PTHR15020:SF50">
    <property type="entry name" value="UPF0659 PROTEIN YMR090W"/>
    <property type="match status" value="1"/>
</dbReference>
<sequence>MSVGVSPARPCHAGQLMRRMRPVRRTVGIMRIVIAGGHGQIALRLERLLSARGDEVAGIIRRSEQGDDLRAAGAEPVLLDLESASVEEVAAHLQGADAAVFAAGAGPGSGAARKETVDRGAAVLFADAAVRARVRRFLVVSSMGADPAHQGDDVFDAYLRAKGEADAYIARQEALDWTILRPGSLTDDAGTGQVRLEAHTGRGTIPRDDVAAVLAELVDTPATTGLTLELISGSAPVSVAVKSVAGN</sequence>
<organism evidence="2 3">
    <name type="scientific">Streptomyces puniciscabiei</name>
    <dbReference type="NCBI Taxonomy" id="164348"/>
    <lineage>
        <taxon>Bacteria</taxon>
        <taxon>Bacillati</taxon>
        <taxon>Actinomycetota</taxon>
        <taxon>Actinomycetes</taxon>
        <taxon>Kitasatosporales</taxon>
        <taxon>Streptomycetaceae</taxon>
        <taxon>Streptomyces</taxon>
    </lineage>
</organism>
<reference evidence="2 3" key="1">
    <citation type="submission" date="2019-06" db="EMBL/GenBank/DDBJ databases">
        <title>Sequencing the genomes of 1000 actinobacteria strains.</title>
        <authorList>
            <person name="Klenk H.-P."/>
        </authorList>
    </citation>
    <scope>NUCLEOTIDE SEQUENCE [LARGE SCALE GENOMIC DNA]</scope>
    <source>
        <strain evidence="2 3">DSM 41929</strain>
    </source>
</reference>
<dbReference type="Proteomes" id="UP000318103">
    <property type="component" value="Unassembled WGS sequence"/>
</dbReference>
<protein>
    <submittedName>
        <fullName evidence="2">Putative NAD(P)-binding protein</fullName>
    </submittedName>
</protein>
<evidence type="ECO:0000313" key="3">
    <source>
        <dbReference type="Proteomes" id="UP000318103"/>
    </source>
</evidence>
<proteinExistence type="predicted"/>
<dbReference type="InterPro" id="IPR036291">
    <property type="entry name" value="NAD(P)-bd_dom_sf"/>
</dbReference>
<dbReference type="CDD" id="cd05243">
    <property type="entry name" value="SDR_a5"/>
    <property type="match status" value="1"/>
</dbReference>
<keyword evidence="3" id="KW-1185">Reference proteome</keyword>
<evidence type="ECO:0000313" key="2">
    <source>
        <dbReference type="EMBL" id="TQK97183.1"/>
    </source>
</evidence>
<dbReference type="Pfam" id="PF13460">
    <property type="entry name" value="NAD_binding_10"/>
    <property type="match status" value="1"/>
</dbReference>
<dbReference type="InterPro" id="IPR016040">
    <property type="entry name" value="NAD(P)-bd_dom"/>
</dbReference>
<dbReference type="STRING" id="164348.BFF78_17675"/>
<dbReference type="EMBL" id="VFNX01000001">
    <property type="protein sequence ID" value="TQK97183.1"/>
    <property type="molecule type" value="Genomic_DNA"/>
</dbReference>
<name>A0A542UDN0_9ACTN</name>
<gene>
    <name evidence="2" type="ORF">FB563_2143</name>
</gene>